<feature type="domain" description="DUF7507" evidence="3">
    <location>
        <begin position="358"/>
        <end position="458"/>
    </location>
</feature>
<gene>
    <name evidence="5" type="ORF">FH607_008525</name>
</gene>
<sequence>MRTPRLTVRPWSPLAATAGAALAVLLGASPGLAHSPTHAPGALPMAPPSSGSLLLDETFAGSQVDDPGFVPLDTACLTGASAEPPPGVSTVGPCDGPDQTTEPVPPAGTTPGYLQLTDSGTYRTGGMLYNRPLPGTGGLQVTFDQYQYGTNPDGAGADGIGFFLVDGATDLTSAGATGGSLGYAQRNLEPGVDGGYVGIGLDAYGNFANDFENRGNGCPEDQRSPITVDAQVPNTVTVRGPGQDIEGYCFLASTIEPDASTPTGYTSTLPGNLREQGTDPEPARRTVQITVSPDVRPTVEVDIDFHDGQGLQTVLVEQLPEDAPPTYKFGFSASTGGFFDTHLIGNVTAMSVQELDELNVVKTVTSGTTEPYDVGDTVDYEFLVTNTGTGTLSDVTVNDPSVTDISCPETELGPAGTPTSSMVCTGSHVITEEDVLTGTFTNTATAAGENAAGDEVVSNESSASVPVVQLVQELVIDKSASVAEVGPGGEVTYTVTVSNEGDAAVDPAEFSDDLSGVLDDAVLVGEPVADVGSVSVDGSVLEWSGALAPGESATITYVVRVDDPDEGDRVLRNAVNSETEGARCADGEDLPCETEVTVVVPPAPELVIDKSASVAEVGPGGEVTYTVTVSNEGDAAVDPAEFSDDLSGVLDDAVLVGEPVADVGSVSVDGSVLEWSGALAPGESATITYVVRVDDPDEGDRVLRNAVNSETEGARCADGEDLPCETEVTVRVPGPQPPCCECHCDCCCHKPPHHGDKPPHHGHKPPHHGHKPPHHGDKPPHHCGKPEHAHGA</sequence>
<dbReference type="EMBL" id="VDLY02000005">
    <property type="protein sequence ID" value="KAB8166947.1"/>
    <property type="molecule type" value="Genomic_DNA"/>
</dbReference>
<feature type="region of interest" description="Disordered" evidence="1">
    <location>
        <begin position="261"/>
        <end position="282"/>
    </location>
</feature>
<comment type="caution">
    <text evidence="5">The sequence shown here is derived from an EMBL/GenBank/DDBJ whole genome shotgun (WGS) entry which is preliminary data.</text>
</comment>
<keyword evidence="2" id="KW-0732">Signal</keyword>
<dbReference type="RefSeq" id="WP_139667347.1">
    <property type="nucleotide sequence ID" value="NZ_VDLY02000005.1"/>
</dbReference>
<dbReference type="AlphaFoldDB" id="A0A5N6ADQ1"/>
<dbReference type="Pfam" id="PF24346">
    <property type="entry name" value="DUF7507"/>
    <property type="match status" value="1"/>
</dbReference>
<dbReference type="Gene3D" id="2.60.40.10">
    <property type="entry name" value="Immunoglobulins"/>
    <property type="match status" value="2"/>
</dbReference>
<protein>
    <submittedName>
        <fullName evidence="5">DUF11 domain-containing protein</fullName>
    </submittedName>
</protein>
<dbReference type="InterPro" id="IPR013783">
    <property type="entry name" value="Ig-like_fold"/>
</dbReference>
<dbReference type="Proteomes" id="UP000314251">
    <property type="component" value="Unassembled WGS sequence"/>
</dbReference>
<evidence type="ECO:0000256" key="2">
    <source>
        <dbReference type="SAM" id="SignalP"/>
    </source>
</evidence>
<reference evidence="5" key="1">
    <citation type="submission" date="2019-10" db="EMBL/GenBank/DDBJ databases">
        <title>Nonomuraea sp. nov., isolated from Phyllanthus amarus.</title>
        <authorList>
            <person name="Klykleung N."/>
            <person name="Tanasupawat S."/>
        </authorList>
    </citation>
    <scope>NUCLEOTIDE SEQUENCE [LARGE SCALE GENOMIC DNA]</scope>
    <source>
        <strain evidence="5">3MP-10</strain>
    </source>
</reference>
<dbReference type="InterPro" id="IPR057687">
    <property type="entry name" value="DUF7927"/>
</dbReference>
<evidence type="ECO:0000256" key="1">
    <source>
        <dbReference type="SAM" id="MobiDB-lite"/>
    </source>
</evidence>
<evidence type="ECO:0000259" key="4">
    <source>
        <dbReference type="Pfam" id="PF25549"/>
    </source>
</evidence>
<feature type="signal peptide" evidence="2">
    <location>
        <begin position="1"/>
        <end position="33"/>
    </location>
</feature>
<dbReference type="SUPFAM" id="SSF49899">
    <property type="entry name" value="Concanavalin A-like lectins/glucanases"/>
    <property type="match status" value="1"/>
</dbReference>
<dbReference type="InterPro" id="IPR055354">
    <property type="entry name" value="DUF7507"/>
</dbReference>
<dbReference type="PANTHER" id="PTHR34819">
    <property type="entry name" value="LARGE CYSTEINE-RICH PERIPLASMIC PROTEIN OMCB"/>
    <property type="match status" value="1"/>
</dbReference>
<feature type="domain" description="DUF7927" evidence="4">
    <location>
        <begin position="481"/>
        <end position="584"/>
    </location>
</feature>
<evidence type="ECO:0000313" key="5">
    <source>
        <dbReference type="EMBL" id="KAB8166947.1"/>
    </source>
</evidence>
<dbReference type="OrthoDB" id="3225333at2"/>
<feature type="domain" description="DUF7927" evidence="4">
    <location>
        <begin position="613"/>
        <end position="717"/>
    </location>
</feature>
<proteinExistence type="predicted"/>
<feature type="compositionally biased region" description="Polar residues" evidence="1">
    <location>
        <begin position="261"/>
        <end position="270"/>
    </location>
</feature>
<feature type="compositionally biased region" description="Basic and acidic residues" evidence="1">
    <location>
        <begin position="774"/>
        <end position="792"/>
    </location>
</feature>
<dbReference type="PANTHER" id="PTHR34819:SF3">
    <property type="entry name" value="CELL SURFACE PROTEIN"/>
    <property type="match status" value="1"/>
</dbReference>
<name>A0A5N6ADQ1_9ACTN</name>
<dbReference type="Pfam" id="PF25549">
    <property type="entry name" value="DUF7927"/>
    <property type="match status" value="2"/>
</dbReference>
<organism evidence="5 6">
    <name type="scientific">Streptomyces mimosae</name>
    <dbReference type="NCBI Taxonomy" id="2586635"/>
    <lineage>
        <taxon>Bacteria</taxon>
        <taxon>Bacillati</taxon>
        <taxon>Actinomycetota</taxon>
        <taxon>Actinomycetes</taxon>
        <taxon>Kitasatosporales</taxon>
        <taxon>Streptomycetaceae</taxon>
        <taxon>Streptomyces</taxon>
    </lineage>
</organism>
<dbReference type="InterPro" id="IPR051172">
    <property type="entry name" value="Chlamydia_OmcB"/>
</dbReference>
<accession>A0A5N6ADQ1</accession>
<feature type="region of interest" description="Disordered" evidence="1">
    <location>
        <begin position="755"/>
        <end position="792"/>
    </location>
</feature>
<dbReference type="InterPro" id="IPR047589">
    <property type="entry name" value="DUF11_rpt"/>
</dbReference>
<evidence type="ECO:0000313" key="6">
    <source>
        <dbReference type="Proteomes" id="UP000314251"/>
    </source>
</evidence>
<keyword evidence="6" id="KW-1185">Reference proteome</keyword>
<dbReference type="GO" id="GO:0005975">
    <property type="term" value="P:carbohydrate metabolic process"/>
    <property type="evidence" value="ECO:0007669"/>
    <property type="project" value="UniProtKB-ARBA"/>
</dbReference>
<evidence type="ECO:0000259" key="3">
    <source>
        <dbReference type="Pfam" id="PF24346"/>
    </source>
</evidence>
<feature type="compositionally biased region" description="Basic residues" evidence="1">
    <location>
        <begin position="760"/>
        <end position="773"/>
    </location>
</feature>
<dbReference type="Gene3D" id="2.60.120.200">
    <property type="match status" value="1"/>
</dbReference>
<dbReference type="NCBIfam" id="TIGR01451">
    <property type="entry name" value="B_ant_repeat"/>
    <property type="match status" value="2"/>
</dbReference>
<feature type="chain" id="PRO_5024345502" evidence="2">
    <location>
        <begin position="34"/>
        <end position="792"/>
    </location>
</feature>
<dbReference type="InterPro" id="IPR013320">
    <property type="entry name" value="ConA-like_dom_sf"/>
</dbReference>